<reference evidence="1 2" key="1">
    <citation type="journal article" date="2016" name="Nat. Commun.">
        <title>Ectomycorrhizal ecology is imprinted in the genome of the dominant symbiotic fungus Cenococcum geophilum.</title>
        <authorList>
            <consortium name="DOE Joint Genome Institute"/>
            <person name="Peter M."/>
            <person name="Kohler A."/>
            <person name="Ohm R.A."/>
            <person name="Kuo A."/>
            <person name="Krutzmann J."/>
            <person name="Morin E."/>
            <person name="Arend M."/>
            <person name="Barry K.W."/>
            <person name="Binder M."/>
            <person name="Choi C."/>
            <person name="Clum A."/>
            <person name="Copeland A."/>
            <person name="Grisel N."/>
            <person name="Haridas S."/>
            <person name="Kipfer T."/>
            <person name="LaButti K."/>
            <person name="Lindquist E."/>
            <person name="Lipzen A."/>
            <person name="Maire R."/>
            <person name="Meier B."/>
            <person name="Mihaltcheva S."/>
            <person name="Molinier V."/>
            <person name="Murat C."/>
            <person name="Poggeler S."/>
            <person name="Quandt C.A."/>
            <person name="Sperisen C."/>
            <person name="Tritt A."/>
            <person name="Tisserant E."/>
            <person name="Crous P.W."/>
            <person name="Henrissat B."/>
            <person name="Nehls U."/>
            <person name="Egli S."/>
            <person name="Spatafora J.W."/>
            <person name="Grigoriev I.V."/>
            <person name="Martin F.M."/>
        </authorList>
    </citation>
    <scope>NUCLEOTIDE SEQUENCE [LARGE SCALE GENOMIC DNA]</scope>
    <source>
        <strain evidence="1 2">1.58</strain>
    </source>
</reference>
<organism evidence="1 2">
    <name type="scientific">Cenococcum geophilum 1.58</name>
    <dbReference type="NCBI Taxonomy" id="794803"/>
    <lineage>
        <taxon>Eukaryota</taxon>
        <taxon>Fungi</taxon>
        <taxon>Dikarya</taxon>
        <taxon>Ascomycota</taxon>
        <taxon>Pezizomycotina</taxon>
        <taxon>Dothideomycetes</taxon>
        <taxon>Pleosporomycetidae</taxon>
        <taxon>Gloniales</taxon>
        <taxon>Gloniaceae</taxon>
        <taxon>Cenococcum</taxon>
    </lineage>
</organism>
<name>A0ACC8ENH2_9PEZI</name>
<evidence type="ECO:0000313" key="1">
    <source>
        <dbReference type="EMBL" id="OCK87886.1"/>
    </source>
</evidence>
<gene>
    <name evidence="1" type="ORF">K441DRAFT_670019</name>
</gene>
<dbReference type="EMBL" id="KV748253">
    <property type="protein sequence ID" value="OCK87886.1"/>
    <property type="molecule type" value="Genomic_DNA"/>
</dbReference>
<proteinExistence type="predicted"/>
<evidence type="ECO:0000313" key="2">
    <source>
        <dbReference type="Proteomes" id="UP000250078"/>
    </source>
</evidence>
<dbReference type="Proteomes" id="UP000250078">
    <property type="component" value="Unassembled WGS sequence"/>
</dbReference>
<keyword evidence="2" id="KW-1185">Reference proteome</keyword>
<accession>A0ACC8ENH2</accession>
<protein>
    <submittedName>
        <fullName evidence="1">Uncharacterized protein</fullName>
    </submittedName>
</protein>
<sequence>MLAKCRGALAVLWGAFVVCGLAFIRCAVTASAPFSVHVCPGIRYTQQIRLR</sequence>